<evidence type="ECO:0000313" key="7">
    <source>
        <dbReference type="EMBL" id="KAK7744116.1"/>
    </source>
</evidence>
<dbReference type="PANTHER" id="PTHR13789:SF238">
    <property type="entry name" value="PUTATIVE (AFU_ORTHOLOGUE AFUA_2G01680)-RELATED"/>
    <property type="match status" value="1"/>
</dbReference>
<dbReference type="AlphaFoldDB" id="A0AAN9UA54"/>
<dbReference type="InterPro" id="IPR002938">
    <property type="entry name" value="FAD-bd"/>
</dbReference>
<comment type="caution">
    <text evidence="7">The sequence shown here is derived from an EMBL/GenBank/DDBJ whole genome shotgun (WGS) entry which is preliminary data.</text>
</comment>
<proteinExistence type="inferred from homology"/>
<evidence type="ECO:0000256" key="1">
    <source>
        <dbReference type="ARBA" id="ARBA00007992"/>
    </source>
</evidence>
<dbReference type="InterPro" id="IPR050493">
    <property type="entry name" value="FAD-dep_Monooxygenase_BioMet"/>
</dbReference>
<evidence type="ECO:0000259" key="6">
    <source>
        <dbReference type="Pfam" id="PF01494"/>
    </source>
</evidence>
<accession>A0AAN9UA54</accession>
<sequence length="408" mass="44568">MAPAYIVTRGGHTAIVLERAQSFPPTGGSIHISPNACRALSSLELMSALEDHVVVEQHITLMSYATGAVLKRMDLVPSMQDDYGFPYLSLGRVSLHDCLLRAAQEAGAIIKYGCVVRSVDFNAPAVHVADGRVITADLIVGADGENSRCRSLLLGRPDPPLHFGHKVFSCPVSLAALRSQSDSARFAEDPGMLWWMGPGTMVLGSTQGKHQGMDLMGGLIEPQDTPLQARPLPVSKKEIKEAFQGWDPVIEKLLDKAGDCVKWTSTATAVLEQWAHPAGRFVLLGDAAHAMTPYLAQGASSALEDAVALGVLLSQVTELGQVPEAVRIFQNLREPRCRRLKEVSQSLRDVYCMNNGPRQESRDHELMNVIPGPGFVIPWLDPDFQAWVYGYDVVEEARRAWPEREQGT</sequence>
<dbReference type="PRINTS" id="PR00420">
    <property type="entry name" value="RNGMNOXGNASE"/>
</dbReference>
<keyword evidence="4" id="KW-0560">Oxidoreductase</keyword>
<dbReference type="Gene3D" id="3.50.50.60">
    <property type="entry name" value="FAD/NAD(P)-binding domain"/>
    <property type="match status" value="1"/>
</dbReference>
<feature type="domain" description="FAD-binding" evidence="6">
    <location>
        <begin position="7"/>
        <end position="318"/>
    </location>
</feature>
<dbReference type="InterPro" id="IPR036188">
    <property type="entry name" value="FAD/NAD-bd_sf"/>
</dbReference>
<keyword evidence="8" id="KW-1185">Reference proteome</keyword>
<dbReference type="Pfam" id="PF01494">
    <property type="entry name" value="FAD_binding_3"/>
    <property type="match status" value="1"/>
</dbReference>
<dbReference type="EMBL" id="JAJSPL020000011">
    <property type="protein sequence ID" value="KAK7744116.1"/>
    <property type="molecule type" value="Genomic_DNA"/>
</dbReference>
<gene>
    <name evidence="7" type="ORF">SLS53_003637</name>
</gene>
<name>A0AAN9UA54_9PEZI</name>
<dbReference type="Proteomes" id="UP001320245">
    <property type="component" value="Unassembled WGS sequence"/>
</dbReference>
<evidence type="ECO:0000256" key="5">
    <source>
        <dbReference type="ARBA" id="ARBA00023033"/>
    </source>
</evidence>
<comment type="similarity">
    <text evidence="1">Belongs to the paxM FAD-dependent monooxygenase family.</text>
</comment>
<evidence type="ECO:0000313" key="8">
    <source>
        <dbReference type="Proteomes" id="UP001320245"/>
    </source>
</evidence>
<organism evidence="7 8">
    <name type="scientific">Cytospora paraplurivora</name>
    <dbReference type="NCBI Taxonomy" id="2898453"/>
    <lineage>
        <taxon>Eukaryota</taxon>
        <taxon>Fungi</taxon>
        <taxon>Dikarya</taxon>
        <taxon>Ascomycota</taxon>
        <taxon>Pezizomycotina</taxon>
        <taxon>Sordariomycetes</taxon>
        <taxon>Sordariomycetidae</taxon>
        <taxon>Diaporthales</taxon>
        <taxon>Cytosporaceae</taxon>
        <taxon>Cytospora</taxon>
    </lineage>
</organism>
<reference evidence="7 8" key="1">
    <citation type="journal article" date="2023" name="PLoS ONE">
        <title>Cytospora paraplurivora sp. nov. isolated from orchards with fruit tree decline syndrome in Ontario, Canada.</title>
        <authorList>
            <person name="Ilyukhin E."/>
            <person name="Nguyen H.D.T."/>
            <person name="Castle A.J."/>
            <person name="Ellouze W."/>
        </authorList>
    </citation>
    <scope>NUCLEOTIDE SEQUENCE [LARGE SCALE GENOMIC DNA]</scope>
    <source>
        <strain evidence="7 8">FDS-564</strain>
    </source>
</reference>
<dbReference type="PANTHER" id="PTHR13789">
    <property type="entry name" value="MONOOXYGENASE"/>
    <property type="match status" value="1"/>
</dbReference>
<protein>
    <recommendedName>
        <fullName evidence="6">FAD-binding domain-containing protein</fullName>
    </recommendedName>
</protein>
<evidence type="ECO:0000256" key="4">
    <source>
        <dbReference type="ARBA" id="ARBA00023002"/>
    </source>
</evidence>
<keyword evidence="5" id="KW-0503">Monooxygenase</keyword>
<evidence type="ECO:0000256" key="3">
    <source>
        <dbReference type="ARBA" id="ARBA00022827"/>
    </source>
</evidence>
<dbReference type="GO" id="GO:0071949">
    <property type="term" value="F:FAD binding"/>
    <property type="evidence" value="ECO:0007669"/>
    <property type="project" value="InterPro"/>
</dbReference>
<dbReference type="GO" id="GO:0004497">
    <property type="term" value="F:monooxygenase activity"/>
    <property type="evidence" value="ECO:0007669"/>
    <property type="project" value="UniProtKB-KW"/>
</dbReference>
<keyword evidence="2" id="KW-0285">Flavoprotein</keyword>
<keyword evidence="3" id="KW-0274">FAD</keyword>
<dbReference type="SUPFAM" id="SSF51905">
    <property type="entry name" value="FAD/NAD(P)-binding domain"/>
    <property type="match status" value="1"/>
</dbReference>
<evidence type="ECO:0000256" key="2">
    <source>
        <dbReference type="ARBA" id="ARBA00022630"/>
    </source>
</evidence>